<dbReference type="Pfam" id="PF00675">
    <property type="entry name" value="Peptidase_M16"/>
    <property type="match status" value="1"/>
</dbReference>
<keyword evidence="5" id="KW-0862">Zinc</keyword>
<sequence length="1000" mass="113197">MAVGAANVTTTTTTAPPAAISVFAQSITKPDQDDRQYRLLTLPNALQALLISDPSTDKASAALDCHVGHLCDLDDAAGLAHFCEHLLFLGSEKYPKENDYSSYLSAHSGHSNAFTATENTCYYYDCASDAMEGALDRFAQFFIAPLFSESGTEREMNAVDSEHKKNLQSDTWRVYQLEKDLSNPSHPYRKFGTGNLETLRDIPLQKGLDIRKVLLDFHDKYYSANIMKLVLLGKESLDELQNLAVTKFSAVKNKNISVPSFPGHPLTTAEAGKEILIKPVKELRHLELTFPFPDTQKMYRSQPSKYLAHLIGHEGAGSILSLLKAKGWAVALSAGVSHGGINFDFFKISIDLTLAGAEHYEEIVPIVFQYISMVQADGIKEWIFHECQQLAAMSFRFKEKSPPSSYTSRVAGYMHQYAPEDILSGPYLMYDYEPEKIATCLSYLRPDNFRLTLVSPTALEGTDASQIKVAQWYGTEYVLRDFPRKLVAALKNTVEHDPELFLPSPNEFIPESFDVRKTTAPFLPRAEIIQDDSIVRMWHKKDDMFWVPKANVWFQLKSPMSYVSPLACALTRIYTDLLKDALNEFSYYAEVADLSYALENNTDGMVLILSGYNDKLATLLLKIVDRMKNMTVDPKRFAFIREQVARSYKNWSMESPHQHAIYHVSYLTQEKLWTHQEKLAELDGMTPEDIERFYPQMLKHMHIEGLAHGNIETDKALELVAIVRNAFQPMSLPAFQRARTMRTQVLPTGSSYVHTRTVPNPDNVNSAIEYYLQVGDFTNVELRSRLNLFSQIANEPAFDQLRTKEQLGYMVFSGLRKSTGMMGFRVIIQSEREPSYLEYRVEAFLVSLRQTIADMTDEEYGKHQTALIARMLEKDKNLSQESQRLWTHVSSRYYNFDQHVVDAGKVKDVSRADLVAFYDDFIDPASPRRSKLSVHVKSQKCPAPKEPYSEEEMAKIAAVLASPTVIIAENEDEVADVKAGWSLSKAAVPVHPVREFKAKI</sequence>
<dbReference type="FunFam" id="3.30.830.10:FF:000004">
    <property type="entry name" value="Putative insulin-degrading enzyme"/>
    <property type="match status" value="1"/>
</dbReference>
<accession>A0AAD5TFC0</accession>
<evidence type="ECO:0000256" key="1">
    <source>
        <dbReference type="ARBA" id="ARBA00007261"/>
    </source>
</evidence>
<feature type="domain" description="Coenzyme PQQ synthesis protein F-like C-terminal lobe" evidence="11">
    <location>
        <begin position="788"/>
        <end position="886"/>
    </location>
</feature>
<dbReference type="InterPro" id="IPR054734">
    <property type="entry name" value="PqqF-like_C_4"/>
</dbReference>
<keyword evidence="4" id="KW-0378">Hydrolase</keyword>
<dbReference type="PANTHER" id="PTHR43690">
    <property type="entry name" value="NARDILYSIN"/>
    <property type="match status" value="1"/>
</dbReference>
<proteinExistence type="inferred from homology"/>
<gene>
    <name evidence="12" type="primary">IDE1</name>
    <name evidence="12" type="ORF">HDU87_006633</name>
</gene>
<dbReference type="FunFam" id="3.30.830.10:FF:000005">
    <property type="entry name" value="nardilysin isoform X1"/>
    <property type="match status" value="1"/>
</dbReference>
<evidence type="ECO:0000256" key="3">
    <source>
        <dbReference type="ARBA" id="ARBA00022723"/>
    </source>
</evidence>
<evidence type="ECO:0000313" key="13">
    <source>
        <dbReference type="Proteomes" id="UP001212152"/>
    </source>
</evidence>
<evidence type="ECO:0000259" key="10">
    <source>
        <dbReference type="Pfam" id="PF16187"/>
    </source>
</evidence>
<dbReference type="Pfam" id="PF05193">
    <property type="entry name" value="Peptidase_M16_C"/>
    <property type="match status" value="1"/>
</dbReference>
<keyword evidence="6" id="KW-0482">Metalloprotease</keyword>
<dbReference type="InterPro" id="IPR007863">
    <property type="entry name" value="Peptidase_M16_C"/>
</dbReference>
<evidence type="ECO:0000313" key="12">
    <source>
        <dbReference type="EMBL" id="KAJ3174841.1"/>
    </source>
</evidence>
<reference evidence="12" key="1">
    <citation type="submission" date="2020-05" db="EMBL/GenBank/DDBJ databases">
        <title>Phylogenomic resolution of chytrid fungi.</title>
        <authorList>
            <person name="Stajich J.E."/>
            <person name="Amses K."/>
            <person name="Simmons R."/>
            <person name="Seto K."/>
            <person name="Myers J."/>
            <person name="Bonds A."/>
            <person name="Quandt C.A."/>
            <person name="Barry K."/>
            <person name="Liu P."/>
            <person name="Grigoriev I."/>
            <person name="Longcore J.E."/>
            <person name="James T.Y."/>
        </authorList>
    </citation>
    <scope>NUCLEOTIDE SEQUENCE</scope>
    <source>
        <strain evidence="12">JEL0379</strain>
    </source>
</reference>
<protein>
    <submittedName>
        <fullName evidence="12">Insulinase (Peptidase M16)</fullName>
    </submittedName>
</protein>
<dbReference type="GO" id="GO:0005829">
    <property type="term" value="C:cytosol"/>
    <property type="evidence" value="ECO:0007669"/>
    <property type="project" value="TreeGrafter"/>
</dbReference>
<dbReference type="FunFam" id="3.30.830.10:FF:000003">
    <property type="entry name" value="Insulin-degrading enzyme"/>
    <property type="match status" value="1"/>
</dbReference>
<feature type="domain" description="Peptidase M16 N-terminal" evidence="8">
    <location>
        <begin position="49"/>
        <end position="184"/>
    </location>
</feature>
<dbReference type="Proteomes" id="UP001212152">
    <property type="component" value="Unassembled WGS sequence"/>
</dbReference>
<dbReference type="InterPro" id="IPR032632">
    <property type="entry name" value="Peptidase_M16_M"/>
</dbReference>
<organism evidence="12 13">
    <name type="scientific">Geranomyces variabilis</name>
    <dbReference type="NCBI Taxonomy" id="109894"/>
    <lineage>
        <taxon>Eukaryota</taxon>
        <taxon>Fungi</taxon>
        <taxon>Fungi incertae sedis</taxon>
        <taxon>Chytridiomycota</taxon>
        <taxon>Chytridiomycota incertae sedis</taxon>
        <taxon>Chytridiomycetes</taxon>
        <taxon>Spizellomycetales</taxon>
        <taxon>Powellomycetaceae</taxon>
        <taxon>Geranomyces</taxon>
    </lineage>
</organism>
<evidence type="ECO:0000259" key="9">
    <source>
        <dbReference type="Pfam" id="PF05193"/>
    </source>
</evidence>
<evidence type="ECO:0000256" key="6">
    <source>
        <dbReference type="ARBA" id="ARBA00023049"/>
    </source>
</evidence>
<dbReference type="Pfam" id="PF22456">
    <property type="entry name" value="PqqF-like_C_4"/>
    <property type="match status" value="1"/>
</dbReference>
<dbReference type="Pfam" id="PF16187">
    <property type="entry name" value="Peptidase_M16_M"/>
    <property type="match status" value="1"/>
</dbReference>
<evidence type="ECO:0000256" key="5">
    <source>
        <dbReference type="ARBA" id="ARBA00022833"/>
    </source>
</evidence>
<keyword evidence="3" id="KW-0479">Metal-binding</keyword>
<dbReference type="InterPro" id="IPR050626">
    <property type="entry name" value="Peptidase_M16"/>
</dbReference>
<feature type="domain" description="Peptidase M16 C-terminal" evidence="9">
    <location>
        <begin position="211"/>
        <end position="389"/>
    </location>
</feature>
<feature type="domain" description="Peptidase M16 middle/third" evidence="10">
    <location>
        <begin position="395"/>
        <end position="681"/>
    </location>
</feature>
<comment type="caution">
    <text evidence="12">The sequence shown here is derived from an EMBL/GenBank/DDBJ whole genome shotgun (WGS) entry which is preliminary data.</text>
</comment>
<dbReference type="GO" id="GO:0051603">
    <property type="term" value="P:proteolysis involved in protein catabolic process"/>
    <property type="evidence" value="ECO:0007669"/>
    <property type="project" value="TreeGrafter"/>
</dbReference>
<dbReference type="Gene3D" id="3.30.830.10">
    <property type="entry name" value="Metalloenzyme, LuxS/M16 peptidase-like"/>
    <property type="match status" value="4"/>
</dbReference>
<dbReference type="SUPFAM" id="SSF63411">
    <property type="entry name" value="LuxS/MPP-like metallohydrolase"/>
    <property type="match status" value="4"/>
</dbReference>
<evidence type="ECO:0000259" key="8">
    <source>
        <dbReference type="Pfam" id="PF00675"/>
    </source>
</evidence>
<dbReference type="EMBL" id="JADGJQ010000059">
    <property type="protein sequence ID" value="KAJ3174841.1"/>
    <property type="molecule type" value="Genomic_DNA"/>
</dbReference>
<evidence type="ECO:0000256" key="7">
    <source>
        <dbReference type="RuleBase" id="RU004447"/>
    </source>
</evidence>
<evidence type="ECO:0000256" key="4">
    <source>
        <dbReference type="ARBA" id="ARBA00022801"/>
    </source>
</evidence>
<evidence type="ECO:0000256" key="2">
    <source>
        <dbReference type="ARBA" id="ARBA00022670"/>
    </source>
</evidence>
<name>A0AAD5TFC0_9FUNG</name>
<dbReference type="AlphaFoldDB" id="A0AAD5TFC0"/>
<dbReference type="PROSITE" id="PS00143">
    <property type="entry name" value="INSULINASE"/>
    <property type="match status" value="1"/>
</dbReference>
<keyword evidence="2" id="KW-0645">Protease</keyword>
<dbReference type="GO" id="GO:0046872">
    <property type="term" value="F:metal ion binding"/>
    <property type="evidence" value="ECO:0007669"/>
    <property type="project" value="UniProtKB-KW"/>
</dbReference>
<evidence type="ECO:0000259" key="11">
    <source>
        <dbReference type="Pfam" id="PF22456"/>
    </source>
</evidence>
<dbReference type="InterPro" id="IPR001431">
    <property type="entry name" value="Pept_M16_Zn_BS"/>
</dbReference>
<dbReference type="GO" id="GO:0005739">
    <property type="term" value="C:mitochondrion"/>
    <property type="evidence" value="ECO:0007669"/>
    <property type="project" value="TreeGrafter"/>
</dbReference>
<dbReference type="InterPro" id="IPR011765">
    <property type="entry name" value="Pept_M16_N"/>
</dbReference>
<dbReference type="PANTHER" id="PTHR43690:SF18">
    <property type="entry name" value="INSULIN-DEGRADING ENZYME-RELATED"/>
    <property type="match status" value="1"/>
</dbReference>
<dbReference type="InterPro" id="IPR011249">
    <property type="entry name" value="Metalloenz_LuxS/M16"/>
</dbReference>
<comment type="similarity">
    <text evidence="1 7">Belongs to the peptidase M16 family.</text>
</comment>
<dbReference type="GO" id="GO:0004222">
    <property type="term" value="F:metalloendopeptidase activity"/>
    <property type="evidence" value="ECO:0007669"/>
    <property type="project" value="InterPro"/>
</dbReference>
<dbReference type="GO" id="GO:0043171">
    <property type="term" value="P:peptide catabolic process"/>
    <property type="evidence" value="ECO:0007669"/>
    <property type="project" value="TreeGrafter"/>
</dbReference>
<keyword evidence="13" id="KW-1185">Reference proteome</keyword>